<dbReference type="InterPro" id="IPR045070">
    <property type="entry name" value="MATE_MepA-like"/>
</dbReference>
<dbReference type="PIRSF" id="PIRSF006603">
    <property type="entry name" value="DinF"/>
    <property type="match status" value="1"/>
</dbReference>
<evidence type="ECO:0000256" key="7">
    <source>
        <dbReference type="ARBA" id="ARBA00022989"/>
    </source>
</evidence>
<name>A0ABV9QLR6_9FIRM</name>
<evidence type="ECO:0000256" key="5">
    <source>
        <dbReference type="ARBA" id="ARBA00022475"/>
    </source>
</evidence>
<keyword evidence="5" id="KW-1003">Cell membrane</keyword>
<keyword evidence="6 10" id="KW-0812">Transmembrane</keyword>
<dbReference type="RefSeq" id="WP_379788562.1">
    <property type="nucleotide sequence ID" value="NZ_JBHSHL010000030.1"/>
</dbReference>
<dbReference type="PANTHER" id="PTHR43823:SF3">
    <property type="entry name" value="MULTIDRUG EXPORT PROTEIN MEPA"/>
    <property type="match status" value="1"/>
</dbReference>
<feature type="transmembrane region" description="Helical" evidence="10">
    <location>
        <begin position="268"/>
        <end position="291"/>
    </location>
</feature>
<protein>
    <recommendedName>
        <fullName evidence="3">Multidrug export protein MepA</fullName>
    </recommendedName>
</protein>
<keyword evidence="8 10" id="KW-0472">Membrane</keyword>
<evidence type="ECO:0000256" key="3">
    <source>
        <dbReference type="ARBA" id="ARBA00022106"/>
    </source>
</evidence>
<evidence type="ECO:0000256" key="6">
    <source>
        <dbReference type="ARBA" id="ARBA00022692"/>
    </source>
</evidence>
<keyword evidence="12" id="KW-1185">Reference proteome</keyword>
<feature type="transmembrane region" description="Helical" evidence="10">
    <location>
        <begin position="359"/>
        <end position="378"/>
    </location>
</feature>
<dbReference type="NCBIfam" id="TIGR00797">
    <property type="entry name" value="matE"/>
    <property type="match status" value="1"/>
</dbReference>
<evidence type="ECO:0000256" key="4">
    <source>
        <dbReference type="ARBA" id="ARBA00022448"/>
    </source>
</evidence>
<feature type="transmembrane region" description="Helical" evidence="10">
    <location>
        <begin position="163"/>
        <end position="181"/>
    </location>
</feature>
<dbReference type="CDD" id="cd13143">
    <property type="entry name" value="MATE_MepA_like"/>
    <property type="match status" value="1"/>
</dbReference>
<dbReference type="PANTHER" id="PTHR43823">
    <property type="entry name" value="SPORULATION PROTEIN YKVU"/>
    <property type="match status" value="1"/>
</dbReference>
<sequence length="459" mass="50249">MTKDLEKERLGSLILKLSVPAILSMIAAAVYNLVDRIFVGQIDPLALTAVGVTMPLQIAQMAFVLMIGVGSSTLMSIYMGKKEAEKANRILLTATLYIVISLVGLTGIGVLFLDRIFELLKVSKEVHPLAKDYIVILLLGGAPGLSGYCLTNCIRSLGHAKEAMVYITVSSLLNIVLDYLFVLKLGYGVKGAAVATVISQVLVTVFVARFFLKHPLGEEGFSHLKGKELWHNISEITQNGLPTLYMQVFGTVVAIVLNRYIIFYGGDYHLASITIITSISHFFLMVVYGVGQGTQAIFGYNYGAGKMDRTKAALKISLGFVIAFTVTVLVAIQAVPRFFIGLFTDEAELMDITVHNIRIYLSMLPMVGIHSIATTYLTSIKQPKMSTILYILRYGAILIPALLVLPKFMGSDGVYFSNAISEGLSGLIALVMLGYFLKKSPEELYRGEGRTDEKRSVER</sequence>
<feature type="transmembrane region" description="Helical" evidence="10">
    <location>
        <begin position="12"/>
        <end position="34"/>
    </location>
</feature>
<dbReference type="Pfam" id="PF01554">
    <property type="entry name" value="MatE"/>
    <property type="match status" value="2"/>
</dbReference>
<evidence type="ECO:0000256" key="2">
    <source>
        <dbReference type="ARBA" id="ARBA00008417"/>
    </source>
</evidence>
<accession>A0ABV9QLR6</accession>
<proteinExistence type="inferred from homology"/>
<feature type="transmembrane region" description="Helical" evidence="10">
    <location>
        <begin position="54"/>
        <end position="78"/>
    </location>
</feature>
<gene>
    <name evidence="11" type="ORF">ACFO4R_08000</name>
</gene>
<evidence type="ECO:0000313" key="12">
    <source>
        <dbReference type="Proteomes" id="UP001595916"/>
    </source>
</evidence>
<dbReference type="InterPro" id="IPR002528">
    <property type="entry name" value="MATE_fam"/>
</dbReference>
<feature type="transmembrane region" description="Helical" evidence="10">
    <location>
        <begin position="193"/>
        <end position="212"/>
    </location>
</feature>
<keyword evidence="7 10" id="KW-1133">Transmembrane helix</keyword>
<feature type="transmembrane region" description="Helical" evidence="10">
    <location>
        <begin position="133"/>
        <end position="151"/>
    </location>
</feature>
<feature type="transmembrane region" description="Helical" evidence="10">
    <location>
        <begin position="90"/>
        <end position="113"/>
    </location>
</feature>
<dbReference type="Proteomes" id="UP001595916">
    <property type="component" value="Unassembled WGS sequence"/>
</dbReference>
<keyword evidence="9" id="KW-0046">Antibiotic resistance</keyword>
<dbReference type="InterPro" id="IPR048279">
    <property type="entry name" value="MdtK-like"/>
</dbReference>
<feature type="transmembrane region" description="Helical" evidence="10">
    <location>
        <begin position="415"/>
        <end position="437"/>
    </location>
</feature>
<keyword evidence="4" id="KW-0813">Transport</keyword>
<dbReference type="InterPro" id="IPR051327">
    <property type="entry name" value="MATE_MepA_subfamily"/>
</dbReference>
<feature type="transmembrane region" description="Helical" evidence="10">
    <location>
        <begin position="312"/>
        <end position="339"/>
    </location>
</feature>
<organism evidence="11 12">
    <name type="scientific">Filifactor villosus</name>
    <dbReference type="NCBI Taxonomy" id="29374"/>
    <lineage>
        <taxon>Bacteria</taxon>
        <taxon>Bacillati</taxon>
        <taxon>Bacillota</taxon>
        <taxon>Clostridia</taxon>
        <taxon>Peptostreptococcales</taxon>
        <taxon>Filifactoraceae</taxon>
        <taxon>Filifactor</taxon>
    </lineage>
</organism>
<comment type="similarity">
    <text evidence="2">Belongs to the multi antimicrobial extrusion (MATE) (TC 2.A.66.1) family. MepA subfamily.</text>
</comment>
<evidence type="ECO:0000256" key="10">
    <source>
        <dbReference type="SAM" id="Phobius"/>
    </source>
</evidence>
<feature type="transmembrane region" description="Helical" evidence="10">
    <location>
        <begin position="244"/>
        <end position="262"/>
    </location>
</feature>
<comment type="subcellular location">
    <subcellularLocation>
        <location evidence="1">Cell membrane</location>
        <topology evidence="1">Multi-pass membrane protein</topology>
    </subcellularLocation>
</comment>
<comment type="caution">
    <text evidence="11">The sequence shown here is derived from an EMBL/GenBank/DDBJ whole genome shotgun (WGS) entry which is preliminary data.</text>
</comment>
<feature type="transmembrane region" description="Helical" evidence="10">
    <location>
        <begin position="390"/>
        <end position="409"/>
    </location>
</feature>
<dbReference type="EMBL" id="JBHSHL010000030">
    <property type="protein sequence ID" value="MFC4805022.1"/>
    <property type="molecule type" value="Genomic_DNA"/>
</dbReference>
<evidence type="ECO:0000256" key="1">
    <source>
        <dbReference type="ARBA" id="ARBA00004651"/>
    </source>
</evidence>
<evidence type="ECO:0000256" key="8">
    <source>
        <dbReference type="ARBA" id="ARBA00023136"/>
    </source>
</evidence>
<reference evidence="12" key="1">
    <citation type="journal article" date="2019" name="Int. J. Syst. Evol. Microbiol.">
        <title>The Global Catalogue of Microorganisms (GCM) 10K type strain sequencing project: providing services to taxonomists for standard genome sequencing and annotation.</title>
        <authorList>
            <consortium name="The Broad Institute Genomics Platform"/>
            <consortium name="The Broad Institute Genome Sequencing Center for Infectious Disease"/>
            <person name="Wu L."/>
            <person name="Ma J."/>
        </authorList>
    </citation>
    <scope>NUCLEOTIDE SEQUENCE [LARGE SCALE GENOMIC DNA]</scope>
    <source>
        <strain evidence="12">CCUG 46385</strain>
    </source>
</reference>
<evidence type="ECO:0000256" key="9">
    <source>
        <dbReference type="ARBA" id="ARBA00023251"/>
    </source>
</evidence>
<evidence type="ECO:0000313" key="11">
    <source>
        <dbReference type="EMBL" id="MFC4805022.1"/>
    </source>
</evidence>